<name>A0A165P512_9AGAM</name>
<accession>A0A165P512</accession>
<protein>
    <submittedName>
        <fullName evidence="1">Uncharacterized protein</fullName>
    </submittedName>
</protein>
<organism evidence="1 2">
    <name type="scientific">Neolentinus lepideus HHB14362 ss-1</name>
    <dbReference type="NCBI Taxonomy" id="1314782"/>
    <lineage>
        <taxon>Eukaryota</taxon>
        <taxon>Fungi</taxon>
        <taxon>Dikarya</taxon>
        <taxon>Basidiomycota</taxon>
        <taxon>Agaricomycotina</taxon>
        <taxon>Agaricomycetes</taxon>
        <taxon>Gloeophyllales</taxon>
        <taxon>Gloeophyllaceae</taxon>
        <taxon>Neolentinus</taxon>
    </lineage>
</organism>
<evidence type="ECO:0000313" key="2">
    <source>
        <dbReference type="Proteomes" id="UP000076761"/>
    </source>
</evidence>
<keyword evidence="2" id="KW-1185">Reference proteome</keyword>
<dbReference type="AlphaFoldDB" id="A0A165P512"/>
<reference evidence="1 2" key="1">
    <citation type="journal article" date="2016" name="Mol. Biol. Evol.">
        <title>Comparative Genomics of Early-Diverging Mushroom-Forming Fungi Provides Insights into the Origins of Lignocellulose Decay Capabilities.</title>
        <authorList>
            <person name="Nagy L.G."/>
            <person name="Riley R."/>
            <person name="Tritt A."/>
            <person name="Adam C."/>
            <person name="Daum C."/>
            <person name="Floudas D."/>
            <person name="Sun H."/>
            <person name="Yadav J.S."/>
            <person name="Pangilinan J."/>
            <person name="Larsson K.H."/>
            <person name="Matsuura K."/>
            <person name="Barry K."/>
            <person name="Labutti K."/>
            <person name="Kuo R."/>
            <person name="Ohm R.A."/>
            <person name="Bhattacharya S.S."/>
            <person name="Shirouzu T."/>
            <person name="Yoshinaga Y."/>
            <person name="Martin F.M."/>
            <person name="Grigoriev I.V."/>
            <person name="Hibbett D.S."/>
        </authorList>
    </citation>
    <scope>NUCLEOTIDE SEQUENCE [LARGE SCALE GENOMIC DNA]</scope>
    <source>
        <strain evidence="1 2">HHB14362 ss-1</strain>
    </source>
</reference>
<dbReference type="InParanoid" id="A0A165P512"/>
<gene>
    <name evidence="1" type="ORF">NEOLEDRAFT_1182489</name>
</gene>
<dbReference type="OrthoDB" id="3066495at2759"/>
<proteinExistence type="predicted"/>
<dbReference type="EMBL" id="KV425619">
    <property type="protein sequence ID" value="KZT20529.1"/>
    <property type="molecule type" value="Genomic_DNA"/>
</dbReference>
<dbReference type="Proteomes" id="UP000076761">
    <property type="component" value="Unassembled WGS sequence"/>
</dbReference>
<sequence length="804" mass="91530">MSPRWNPQHDFYEVKDEIVERWRKDDGVELEIATLSTASDLPGPGRTFGNVVDALGRAVQVNFMSAQRHPPRNLYEVDRETLERWRRDDGVALELASLSTASNLPGHGRTLGNIVGMFGRAFEHACAAVGTKLGLGPHAAMARLLKPALRSCLRGCFWASSGWHTLESCEMCSSFQRSLDYIKRREPDISMLLDAMITATVFTGKNPSTNISRRIKQVSRKVIEYNGRNYSSSQNTMIYYSIVLKAFIHTTVCISQTEENRLRHVTSELSQIIGNDDPFLFGRSGSALVSELQTGALNAIKEYDCYFSLFADYPVRYTTNNSLLWTFMSGLMDQSLCGNVDVSYPVSIAIMRTFSDPIDVYLLLTQDYFANGIHPSQIARWLKIVVTTSDPLLKLIGVRLINTLFQCISDTQMDHPVLFEIYWLPLSVVALDIAESLEGEESNVRALGGHFRLELPLSLSHNAESRIQERTSQGLRLLCGGPSSERLEELHSPVFQILARFICEWYAGAAPQAEGYSLGLVPHAVDYQHLRHLCSRLIHIYIRSPCIPDIIEIITRKDRDSCDTILDILSEHLSLSTSADDHERLRHCFSQLSTAFALRSVVKIPLHDRRFLHELDRSFPGLHCVREKRWIDADLRLCPHKGQVESLIGDYKSLRWICPTESSDRWKPILAGRDVLGGPLYVGCFFDERARRSKAYVLLNEVELRDKDRLERYQHQRLDYGARLYILAWRSLSARQRDEAPHIYWASPEWNYDLCLCSDRHPSHRSGRIHIPEPIPDFRLTNAVTLEETVIKGGDTKEVYVSNW</sequence>
<evidence type="ECO:0000313" key="1">
    <source>
        <dbReference type="EMBL" id="KZT20529.1"/>
    </source>
</evidence>